<accession>A0A4Y2IRS2</accession>
<dbReference type="OrthoDB" id="6602042at2759"/>
<dbReference type="AlphaFoldDB" id="A0A4Y2IRS2"/>
<reference evidence="2 3" key="1">
    <citation type="journal article" date="2019" name="Sci. Rep.">
        <title>Orb-weaving spider Araneus ventricosus genome elucidates the spidroin gene catalogue.</title>
        <authorList>
            <person name="Kono N."/>
            <person name="Nakamura H."/>
            <person name="Ohtoshi R."/>
            <person name="Moran D.A.P."/>
            <person name="Shinohara A."/>
            <person name="Yoshida Y."/>
            <person name="Fujiwara M."/>
            <person name="Mori M."/>
            <person name="Tomita M."/>
            <person name="Arakawa K."/>
        </authorList>
    </citation>
    <scope>NUCLEOTIDE SEQUENCE [LARGE SCALE GENOMIC DNA]</scope>
</reference>
<dbReference type="EMBL" id="BGPR01186950">
    <property type="protein sequence ID" value="GBM79929.1"/>
    <property type="molecule type" value="Genomic_DNA"/>
</dbReference>
<dbReference type="InterPro" id="IPR029526">
    <property type="entry name" value="PGBD"/>
</dbReference>
<gene>
    <name evidence="2" type="ORF">AVEN_73513_1</name>
</gene>
<keyword evidence="3" id="KW-1185">Reference proteome</keyword>
<name>A0A4Y2IRS2_ARAVE</name>
<dbReference type="Pfam" id="PF13843">
    <property type="entry name" value="DDE_Tnp_1_7"/>
    <property type="match status" value="1"/>
</dbReference>
<protein>
    <recommendedName>
        <fullName evidence="1">PiggyBac transposable element-derived protein domain-containing protein</fullName>
    </recommendedName>
</protein>
<dbReference type="Proteomes" id="UP000499080">
    <property type="component" value="Unassembled WGS sequence"/>
</dbReference>
<evidence type="ECO:0000313" key="3">
    <source>
        <dbReference type="Proteomes" id="UP000499080"/>
    </source>
</evidence>
<organism evidence="2 3">
    <name type="scientific">Araneus ventricosus</name>
    <name type="common">Orbweaver spider</name>
    <name type="synonym">Epeira ventricosa</name>
    <dbReference type="NCBI Taxonomy" id="182803"/>
    <lineage>
        <taxon>Eukaryota</taxon>
        <taxon>Metazoa</taxon>
        <taxon>Ecdysozoa</taxon>
        <taxon>Arthropoda</taxon>
        <taxon>Chelicerata</taxon>
        <taxon>Arachnida</taxon>
        <taxon>Araneae</taxon>
        <taxon>Araneomorphae</taxon>
        <taxon>Entelegynae</taxon>
        <taxon>Araneoidea</taxon>
        <taxon>Araneidae</taxon>
        <taxon>Araneus</taxon>
    </lineage>
</organism>
<dbReference type="PANTHER" id="PTHR46599:SF3">
    <property type="entry name" value="PIGGYBAC TRANSPOSABLE ELEMENT-DERIVED PROTEIN 4"/>
    <property type="match status" value="1"/>
</dbReference>
<comment type="caution">
    <text evidence="2">The sequence shown here is derived from an EMBL/GenBank/DDBJ whole genome shotgun (WGS) entry which is preliminary data.</text>
</comment>
<evidence type="ECO:0000313" key="2">
    <source>
        <dbReference type="EMBL" id="GBM79929.1"/>
    </source>
</evidence>
<sequence length="114" mass="13229">MKFLHFTDNRTIDTNNHPQPGLRKIYELFDALNRKFKSSYIPECEVSVDESLLLYKGLLASKQYIPNKKSKFGVKCYQLREARSGMEWKFPFNGTKADFGYAVPKPVVDIFLTV</sequence>
<evidence type="ECO:0000259" key="1">
    <source>
        <dbReference type="Pfam" id="PF13843"/>
    </source>
</evidence>
<feature type="domain" description="PiggyBac transposable element-derived protein" evidence="1">
    <location>
        <begin position="2"/>
        <end position="90"/>
    </location>
</feature>
<proteinExistence type="predicted"/>
<dbReference type="PANTHER" id="PTHR46599">
    <property type="entry name" value="PIGGYBAC TRANSPOSABLE ELEMENT-DERIVED PROTEIN 4"/>
    <property type="match status" value="1"/>
</dbReference>